<gene>
    <name evidence="2" type="ORF">ACAOBT_LOCUS34212</name>
</gene>
<evidence type="ECO:0000313" key="3">
    <source>
        <dbReference type="Proteomes" id="UP001152888"/>
    </source>
</evidence>
<organism evidence="2 3">
    <name type="scientific">Acanthoscelides obtectus</name>
    <name type="common">Bean weevil</name>
    <name type="synonym">Bruchus obtectus</name>
    <dbReference type="NCBI Taxonomy" id="200917"/>
    <lineage>
        <taxon>Eukaryota</taxon>
        <taxon>Metazoa</taxon>
        <taxon>Ecdysozoa</taxon>
        <taxon>Arthropoda</taxon>
        <taxon>Hexapoda</taxon>
        <taxon>Insecta</taxon>
        <taxon>Pterygota</taxon>
        <taxon>Neoptera</taxon>
        <taxon>Endopterygota</taxon>
        <taxon>Coleoptera</taxon>
        <taxon>Polyphaga</taxon>
        <taxon>Cucujiformia</taxon>
        <taxon>Chrysomeloidea</taxon>
        <taxon>Chrysomelidae</taxon>
        <taxon>Bruchinae</taxon>
        <taxon>Bruchini</taxon>
        <taxon>Acanthoscelides</taxon>
    </lineage>
</organism>
<dbReference type="EMBL" id="CAKOFQ010008519">
    <property type="protein sequence ID" value="CAH2014583.1"/>
    <property type="molecule type" value="Genomic_DNA"/>
</dbReference>
<feature type="compositionally biased region" description="Basic residues" evidence="1">
    <location>
        <begin position="125"/>
        <end position="140"/>
    </location>
</feature>
<reference evidence="2" key="1">
    <citation type="submission" date="2022-03" db="EMBL/GenBank/DDBJ databases">
        <authorList>
            <person name="Sayadi A."/>
        </authorList>
    </citation>
    <scope>NUCLEOTIDE SEQUENCE</scope>
</reference>
<feature type="region of interest" description="Disordered" evidence="1">
    <location>
        <begin position="56"/>
        <end position="141"/>
    </location>
</feature>
<feature type="compositionally biased region" description="Basic and acidic residues" evidence="1">
    <location>
        <begin position="11"/>
        <end position="25"/>
    </location>
</feature>
<sequence>MARTRQTTPQTKEERLRKKREAERRRYYCLKQDPVGREQLRQKEIAQYLRKKEKEVIKPIEDLSERDKRRKRKQWREYSQKYRNKKRQIRMENERLVRRMHEDTPPLSEEERESLPTTPENHQRVSGKRRYATNRKRRSRENKYKHELIKKLQLKVQKYKQRYHRLKNIKLNKNDPSSPRGRAIQILDEDKKIVAKKLLFAEVMSDQLKQNYENLNSTKQKQIFRNVVSGEIVKKYRVKKCVKALLHGSNILDGKENDILQYSTKRRSDPQKINAIWRFLDNDLHSKLCPEKRDYCKRNKVIKQKRYLCNTMRNLHKEFSIRYPNMPVSYSFWCKNRPFWIVPRKVTSRDTCGCTCCFNMALLVQALNRMKVLTEGNVSEVTRTFCCAQKTEKCLLRECLKCKDNTISYKPYQSTEVGHFFKWTTRKESYFDKYQKQKSITKTIKQKLIMPLNEMIFEFEGSIINFLKHKGRSLHQYNQISKKKESLMPNEVMIHVDFSENYSLKHAEETQAFHFGGSRQQICLHTVVIYFKSNGIVHSKSFCTLSQSLKHDVSAIWAHLQPILSYISEVHVADTLIFVSDSPATQYRNKTMFYFLANKLHHLYPKIKECSWNYWESGHGKGAPDGVGGVTKRTADRLVAEGKDISSYEILLNSLQNNIKNITYFSIDDADINKISDLIKKDSIKPFVGTMQVHQVKVEDYTAGLLRFFRLSLFDVQSTSYFCGILDYSDEDNGYTQIEPEVSSDSDDDLPLSNLVIKRRCKEFITMTSTLMMKPAQAQKYINKIWCQVTL</sequence>
<accession>A0A9P0MJL2</accession>
<feature type="compositionally biased region" description="Polar residues" evidence="1">
    <location>
        <begin position="1"/>
        <end position="10"/>
    </location>
</feature>
<name>A0A9P0MJL2_ACAOB</name>
<keyword evidence="3" id="KW-1185">Reference proteome</keyword>
<dbReference type="AlphaFoldDB" id="A0A9P0MJL2"/>
<feature type="compositionally biased region" description="Basic and acidic residues" evidence="1">
    <location>
        <begin position="56"/>
        <end position="67"/>
    </location>
</feature>
<feature type="region of interest" description="Disordered" evidence="1">
    <location>
        <begin position="1"/>
        <end position="25"/>
    </location>
</feature>
<feature type="compositionally biased region" description="Basic and acidic residues" evidence="1">
    <location>
        <begin position="89"/>
        <end position="104"/>
    </location>
</feature>
<evidence type="ECO:0000256" key="1">
    <source>
        <dbReference type="SAM" id="MobiDB-lite"/>
    </source>
</evidence>
<dbReference type="OrthoDB" id="6780355at2759"/>
<comment type="caution">
    <text evidence="2">The sequence shown here is derived from an EMBL/GenBank/DDBJ whole genome shotgun (WGS) entry which is preliminary data.</text>
</comment>
<dbReference type="Proteomes" id="UP001152888">
    <property type="component" value="Unassembled WGS sequence"/>
</dbReference>
<protein>
    <submittedName>
        <fullName evidence="2">Uncharacterized protein</fullName>
    </submittedName>
</protein>
<dbReference type="PANTHER" id="PTHR46601:SF1">
    <property type="entry name" value="ADF-H DOMAIN-CONTAINING PROTEIN"/>
    <property type="match status" value="1"/>
</dbReference>
<dbReference type="PANTHER" id="PTHR46601">
    <property type="entry name" value="ULP_PROTEASE DOMAIN-CONTAINING PROTEIN"/>
    <property type="match status" value="1"/>
</dbReference>
<proteinExistence type="predicted"/>
<evidence type="ECO:0000313" key="2">
    <source>
        <dbReference type="EMBL" id="CAH2014583.1"/>
    </source>
</evidence>